<sequence length="174" mass="19470">MSVYTLSVGRPPGTGSECPPCFIVLSWICMRHAEVGVELSSSKSLFSALSAALASTTQLQPTSTQGPRLPSPTVLAGHWDYCISRPYFSHWTSQRQKSTTAIFTRQVQPQNGSWNVINQTFHELKSLMFWGILNYTRMYLHLPQRSGPGTSHFVNDLNYVKFQSLSRITPNSEA</sequence>
<proteinExistence type="predicted"/>
<evidence type="ECO:0000313" key="1">
    <source>
        <dbReference type="EMBL" id="KAG1790359.1"/>
    </source>
</evidence>
<dbReference type="GeneID" id="64594215"/>
<reference evidence="1" key="1">
    <citation type="journal article" date="2020" name="New Phytol.">
        <title>Comparative genomics reveals dynamic genome evolution in host specialist ectomycorrhizal fungi.</title>
        <authorList>
            <person name="Lofgren L.A."/>
            <person name="Nguyen N.H."/>
            <person name="Vilgalys R."/>
            <person name="Ruytinx J."/>
            <person name="Liao H.L."/>
            <person name="Branco S."/>
            <person name="Kuo A."/>
            <person name="LaButti K."/>
            <person name="Lipzen A."/>
            <person name="Andreopoulos W."/>
            <person name="Pangilinan J."/>
            <person name="Riley R."/>
            <person name="Hundley H."/>
            <person name="Na H."/>
            <person name="Barry K."/>
            <person name="Grigoriev I.V."/>
            <person name="Stajich J.E."/>
            <person name="Kennedy P.G."/>
        </authorList>
    </citation>
    <scope>NUCLEOTIDE SEQUENCE</scope>
    <source>
        <strain evidence="1">S12</strain>
    </source>
</reference>
<gene>
    <name evidence="1" type="ORF">HD556DRAFT_1310747</name>
</gene>
<protein>
    <submittedName>
        <fullName evidence="1">Uncharacterized protein</fullName>
    </submittedName>
</protein>
<name>A0A9P7AIT5_9AGAM</name>
<accession>A0A9P7AIT5</accession>
<keyword evidence="2" id="KW-1185">Reference proteome</keyword>
<dbReference type="AlphaFoldDB" id="A0A9P7AIT5"/>
<organism evidence="1 2">
    <name type="scientific">Suillus plorans</name>
    <dbReference type="NCBI Taxonomy" id="116603"/>
    <lineage>
        <taxon>Eukaryota</taxon>
        <taxon>Fungi</taxon>
        <taxon>Dikarya</taxon>
        <taxon>Basidiomycota</taxon>
        <taxon>Agaricomycotina</taxon>
        <taxon>Agaricomycetes</taxon>
        <taxon>Agaricomycetidae</taxon>
        <taxon>Boletales</taxon>
        <taxon>Suillineae</taxon>
        <taxon>Suillaceae</taxon>
        <taxon>Suillus</taxon>
    </lineage>
</organism>
<evidence type="ECO:0000313" key="2">
    <source>
        <dbReference type="Proteomes" id="UP000719766"/>
    </source>
</evidence>
<dbReference type="RefSeq" id="XP_041157331.1">
    <property type="nucleotide sequence ID" value="XM_041300451.1"/>
</dbReference>
<dbReference type="OrthoDB" id="2711402at2759"/>
<dbReference type="Proteomes" id="UP000719766">
    <property type="component" value="Unassembled WGS sequence"/>
</dbReference>
<dbReference type="EMBL" id="JABBWE010000051">
    <property type="protein sequence ID" value="KAG1790359.1"/>
    <property type="molecule type" value="Genomic_DNA"/>
</dbReference>
<comment type="caution">
    <text evidence="1">The sequence shown here is derived from an EMBL/GenBank/DDBJ whole genome shotgun (WGS) entry which is preliminary data.</text>
</comment>